<reference evidence="1 2" key="1">
    <citation type="submission" date="2014-04" db="EMBL/GenBank/DDBJ databases">
        <authorList>
            <consortium name="DOE Joint Genome Institute"/>
            <person name="Kuo A."/>
            <person name="Tarkka M."/>
            <person name="Buscot F."/>
            <person name="Kohler A."/>
            <person name="Nagy L.G."/>
            <person name="Floudas D."/>
            <person name="Copeland A."/>
            <person name="Barry K.W."/>
            <person name="Cichocki N."/>
            <person name="Veneault-Fourrey C."/>
            <person name="LaButti K."/>
            <person name="Lindquist E.A."/>
            <person name="Lipzen A."/>
            <person name="Lundell T."/>
            <person name="Morin E."/>
            <person name="Murat C."/>
            <person name="Sun H."/>
            <person name="Tunlid A."/>
            <person name="Henrissat B."/>
            <person name="Grigoriev I.V."/>
            <person name="Hibbett D.S."/>
            <person name="Martin F."/>
            <person name="Nordberg H.P."/>
            <person name="Cantor M.N."/>
            <person name="Hua S.X."/>
        </authorList>
    </citation>
    <scope>NUCLEOTIDE SEQUENCE [LARGE SCALE GENOMIC DNA]</scope>
    <source>
        <strain evidence="1 2">F 1598</strain>
    </source>
</reference>
<dbReference type="AlphaFoldDB" id="A0A0C3BXA0"/>
<evidence type="ECO:0000313" key="1">
    <source>
        <dbReference type="EMBL" id="KIM82057.1"/>
    </source>
</evidence>
<keyword evidence="2" id="KW-1185">Reference proteome</keyword>
<reference evidence="2" key="2">
    <citation type="submission" date="2015-01" db="EMBL/GenBank/DDBJ databases">
        <title>Evolutionary Origins and Diversification of the Mycorrhizal Mutualists.</title>
        <authorList>
            <consortium name="DOE Joint Genome Institute"/>
            <consortium name="Mycorrhizal Genomics Consortium"/>
            <person name="Kohler A."/>
            <person name="Kuo A."/>
            <person name="Nagy L.G."/>
            <person name="Floudas D."/>
            <person name="Copeland A."/>
            <person name="Barry K.W."/>
            <person name="Cichocki N."/>
            <person name="Veneault-Fourrey C."/>
            <person name="LaButti K."/>
            <person name="Lindquist E.A."/>
            <person name="Lipzen A."/>
            <person name="Lundell T."/>
            <person name="Morin E."/>
            <person name="Murat C."/>
            <person name="Riley R."/>
            <person name="Ohm R."/>
            <person name="Sun H."/>
            <person name="Tunlid A."/>
            <person name="Henrissat B."/>
            <person name="Grigoriev I.V."/>
            <person name="Hibbett D.S."/>
            <person name="Martin F."/>
        </authorList>
    </citation>
    <scope>NUCLEOTIDE SEQUENCE [LARGE SCALE GENOMIC DNA]</scope>
    <source>
        <strain evidence="2">F 1598</strain>
    </source>
</reference>
<sequence>MSTIGDFVMSYVLPQWLEPLQRTAGTSTSLHTQFMDRELSLECSSNMWRILLAEVFCNKPGGLCVAPPLCSNLQPAKLLCRLHCLHHSMGHPSLSCRTTCICFVEVEHYSITSA</sequence>
<accession>A0A0C3BXA0</accession>
<protein>
    <submittedName>
        <fullName evidence="1">Uncharacterized protein</fullName>
    </submittedName>
</protein>
<dbReference type="EMBL" id="KN832996">
    <property type="protein sequence ID" value="KIM82057.1"/>
    <property type="molecule type" value="Genomic_DNA"/>
</dbReference>
<evidence type="ECO:0000313" key="2">
    <source>
        <dbReference type="Proteomes" id="UP000054166"/>
    </source>
</evidence>
<proteinExistence type="predicted"/>
<name>A0A0C3BXA0_PILCF</name>
<organism evidence="1 2">
    <name type="scientific">Piloderma croceum (strain F 1598)</name>
    <dbReference type="NCBI Taxonomy" id="765440"/>
    <lineage>
        <taxon>Eukaryota</taxon>
        <taxon>Fungi</taxon>
        <taxon>Dikarya</taxon>
        <taxon>Basidiomycota</taxon>
        <taxon>Agaricomycotina</taxon>
        <taxon>Agaricomycetes</taxon>
        <taxon>Agaricomycetidae</taxon>
        <taxon>Atheliales</taxon>
        <taxon>Atheliaceae</taxon>
        <taxon>Piloderma</taxon>
    </lineage>
</organism>
<dbReference type="Proteomes" id="UP000054166">
    <property type="component" value="Unassembled WGS sequence"/>
</dbReference>
<dbReference type="HOGENOM" id="CLU_2121978_0_0_1"/>
<gene>
    <name evidence="1" type="ORF">PILCRDRAFT_483681</name>
</gene>
<dbReference type="InParanoid" id="A0A0C3BXA0"/>